<dbReference type="SMART" id="SM00105">
    <property type="entry name" value="ArfGap"/>
    <property type="match status" value="1"/>
</dbReference>
<evidence type="ECO:0000256" key="1">
    <source>
        <dbReference type="ARBA" id="ARBA00022468"/>
    </source>
</evidence>
<gene>
    <name evidence="8" type="ORF">DGYR_LOCUS2558</name>
</gene>
<dbReference type="PRINTS" id="PR00405">
    <property type="entry name" value="REVINTRACTNG"/>
</dbReference>
<reference evidence="8 9" key="1">
    <citation type="submission" date="2020-08" db="EMBL/GenBank/DDBJ databases">
        <authorList>
            <person name="Hejnol A."/>
        </authorList>
    </citation>
    <scope>NUCLEOTIDE SEQUENCE [LARGE SCALE GENOMIC DNA]</scope>
</reference>
<feature type="region of interest" description="Disordered" evidence="6">
    <location>
        <begin position="287"/>
        <end position="307"/>
    </location>
</feature>
<feature type="region of interest" description="Disordered" evidence="6">
    <location>
        <begin position="410"/>
        <end position="439"/>
    </location>
</feature>
<keyword evidence="9" id="KW-1185">Reference proteome</keyword>
<feature type="compositionally biased region" description="Basic and acidic residues" evidence="6">
    <location>
        <begin position="290"/>
        <end position="307"/>
    </location>
</feature>
<keyword evidence="2" id="KW-0479">Metal-binding</keyword>
<sequence length="527" mass="57666">MASGPSKSDIQAVFKRLKSIGSNKQCFDCGANNPTWASVTYGVFLCIDCSAVHRGLGVHLTFIRSTNLDTSWTWQQLRAMQCGGNANASEFFRKHGCSTSDAQVKYNHRAATLYKNKLQADSVKAMKLYGTDLHIEHQAHVQSPVQKDVDFFQEHDSEAVNLASHTLEREMTQPIPVKNGNNENGPAPDVSAALSISPTEAAQKVEVRKSTIGTRKPVANKKALGVKKGGLGAQKVKTNFNQLEAEATARDKQKQLDAVAYAQQAAISKEEEEKRMAQARLAYQDLGANQKEKESKALKNMDSKKAAQAERLGMGLGSTSASRNVSHSAFSDMHSIQQELPSSSVRSKYSRDLDDELDSKFGFTGYHSRTLDDSVKGSSWDTPADRFESKTSSHFDSDFKSDYKSDFIPSMKDSDDKGRSRKGISSSFESSASENAQKKFGNAKSISSAQFFGNEGLDFETKQSLSRFEGSNAISSADFFGEKETRRDSPSGPDLADVKESLKQSVTNVAGKLSTLANGVMNSFQKR</sequence>
<evidence type="ECO:0000313" key="9">
    <source>
        <dbReference type="Proteomes" id="UP000549394"/>
    </source>
</evidence>
<evidence type="ECO:0000256" key="6">
    <source>
        <dbReference type="SAM" id="MobiDB-lite"/>
    </source>
</evidence>
<dbReference type="Gene3D" id="1.10.220.150">
    <property type="entry name" value="Arf GTPase activating protein"/>
    <property type="match status" value="1"/>
</dbReference>
<accession>A0A7I8VB82</accession>
<dbReference type="CDD" id="cd08831">
    <property type="entry name" value="ArfGap_ArfGap2_3_like"/>
    <property type="match status" value="1"/>
</dbReference>
<dbReference type="SUPFAM" id="SSF57863">
    <property type="entry name" value="ArfGap/RecO-like zinc finger"/>
    <property type="match status" value="1"/>
</dbReference>
<keyword evidence="3 5" id="KW-0863">Zinc-finger</keyword>
<dbReference type="PROSITE" id="PS50115">
    <property type="entry name" value="ARFGAP"/>
    <property type="match status" value="1"/>
</dbReference>
<evidence type="ECO:0000256" key="2">
    <source>
        <dbReference type="ARBA" id="ARBA00022723"/>
    </source>
</evidence>
<keyword evidence="1" id="KW-0343">GTPase activation</keyword>
<evidence type="ECO:0000259" key="7">
    <source>
        <dbReference type="PROSITE" id="PS50115"/>
    </source>
</evidence>
<dbReference type="GO" id="GO:0008270">
    <property type="term" value="F:zinc ion binding"/>
    <property type="evidence" value="ECO:0007669"/>
    <property type="project" value="UniProtKB-KW"/>
</dbReference>
<feature type="compositionally biased region" description="Low complexity" evidence="6">
    <location>
        <begin position="425"/>
        <end position="434"/>
    </location>
</feature>
<dbReference type="Proteomes" id="UP000549394">
    <property type="component" value="Unassembled WGS sequence"/>
</dbReference>
<evidence type="ECO:0000256" key="5">
    <source>
        <dbReference type="PROSITE-ProRule" id="PRU00288"/>
    </source>
</evidence>
<organism evidence="8 9">
    <name type="scientific">Dimorphilus gyrociliatus</name>
    <dbReference type="NCBI Taxonomy" id="2664684"/>
    <lineage>
        <taxon>Eukaryota</taxon>
        <taxon>Metazoa</taxon>
        <taxon>Spiralia</taxon>
        <taxon>Lophotrochozoa</taxon>
        <taxon>Annelida</taxon>
        <taxon>Polychaeta</taxon>
        <taxon>Polychaeta incertae sedis</taxon>
        <taxon>Dinophilidae</taxon>
        <taxon>Dimorphilus</taxon>
    </lineage>
</organism>
<dbReference type="Pfam" id="PF01412">
    <property type="entry name" value="ArfGap"/>
    <property type="match status" value="1"/>
</dbReference>
<dbReference type="InterPro" id="IPR001164">
    <property type="entry name" value="ArfGAP_dom"/>
</dbReference>
<dbReference type="OrthoDB" id="983479at2759"/>
<evidence type="ECO:0000313" key="8">
    <source>
        <dbReference type="EMBL" id="CAD5113595.1"/>
    </source>
</evidence>
<dbReference type="InterPro" id="IPR038508">
    <property type="entry name" value="ArfGAP_dom_sf"/>
</dbReference>
<feature type="domain" description="Arf-GAP" evidence="7">
    <location>
        <begin position="11"/>
        <end position="118"/>
    </location>
</feature>
<dbReference type="PANTHER" id="PTHR45686:SF4">
    <property type="entry name" value="ADP-RIBOSYLATION FACTOR GTPASE ACTIVATING PROTEIN 3, ISOFORM H"/>
    <property type="match status" value="1"/>
</dbReference>
<dbReference type="FunFam" id="1.10.220.150:FF:000004">
    <property type="entry name" value="Putative ADP-ribosylation factor GTPase-activating protein 2"/>
    <property type="match status" value="1"/>
</dbReference>
<proteinExistence type="predicted"/>
<protein>
    <submittedName>
        <fullName evidence="8">DgyrCDS2756</fullName>
    </submittedName>
</protein>
<evidence type="ECO:0000256" key="4">
    <source>
        <dbReference type="ARBA" id="ARBA00022833"/>
    </source>
</evidence>
<evidence type="ECO:0000256" key="3">
    <source>
        <dbReference type="ARBA" id="ARBA00022771"/>
    </source>
</evidence>
<dbReference type="GO" id="GO:0005096">
    <property type="term" value="F:GTPase activator activity"/>
    <property type="evidence" value="ECO:0007669"/>
    <property type="project" value="UniProtKB-KW"/>
</dbReference>
<dbReference type="AlphaFoldDB" id="A0A7I8VB82"/>
<dbReference type="InterPro" id="IPR037278">
    <property type="entry name" value="ARFGAP/RecO"/>
</dbReference>
<dbReference type="GO" id="GO:0048205">
    <property type="term" value="P:COPI coating of Golgi vesicle"/>
    <property type="evidence" value="ECO:0007669"/>
    <property type="project" value="TreeGrafter"/>
</dbReference>
<dbReference type="EMBL" id="CAJFCJ010000004">
    <property type="protein sequence ID" value="CAD5113595.1"/>
    <property type="molecule type" value="Genomic_DNA"/>
</dbReference>
<name>A0A7I8VB82_9ANNE</name>
<dbReference type="PANTHER" id="PTHR45686">
    <property type="entry name" value="ADP-RIBOSYLATION FACTOR GTPASE ACTIVATING PROTEIN 3, ISOFORM H-RELATED"/>
    <property type="match status" value="1"/>
</dbReference>
<comment type="caution">
    <text evidence="8">The sequence shown here is derived from an EMBL/GenBank/DDBJ whole genome shotgun (WGS) entry which is preliminary data.</text>
</comment>
<keyword evidence="4" id="KW-0862">Zinc</keyword>
<dbReference type="GO" id="GO:0000139">
    <property type="term" value="C:Golgi membrane"/>
    <property type="evidence" value="ECO:0007669"/>
    <property type="project" value="GOC"/>
</dbReference>